<accession>A0ACC0C6F8</accession>
<evidence type="ECO:0000313" key="2">
    <source>
        <dbReference type="Proteomes" id="UP001060085"/>
    </source>
</evidence>
<protein>
    <submittedName>
        <fullName evidence="1">Uncharacterized protein</fullName>
    </submittedName>
</protein>
<dbReference type="EMBL" id="CM044701">
    <property type="protein sequence ID" value="KAI5680373.1"/>
    <property type="molecule type" value="Genomic_DNA"/>
</dbReference>
<reference evidence="2" key="1">
    <citation type="journal article" date="2023" name="Nat. Plants">
        <title>Single-cell RNA sequencing provides a high-resolution roadmap for understanding the multicellular compartmentation of specialized metabolism.</title>
        <authorList>
            <person name="Sun S."/>
            <person name="Shen X."/>
            <person name="Li Y."/>
            <person name="Li Y."/>
            <person name="Wang S."/>
            <person name="Li R."/>
            <person name="Zhang H."/>
            <person name="Shen G."/>
            <person name="Guo B."/>
            <person name="Wei J."/>
            <person name="Xu J."/>
            <person name="St-Pierre B."/>
            <person name="Chen S."/>
            <person name="Sun C."/>
        </authorList>
    </citation>
    <scope>NUCLEOTIDE SEQUENCE [LARGE SCALE GENOMIC DNA]</scope>
</reference>
<gene>
    <name evidence="1" type="ORF">M9H77_01600</name>
</gene>
<dbReference type="Proteomes" id="UP001060085">
    <property type="component" value="Linkage Group LG01"/>
</dbReference>
<evidence type="ECO:0000313" key="1">
    <source>
        <dbReference type="EMBL" id="KAI5680373.1"/>
    </source>
</evidence>
<organism evidence="1 2">
    <name type="scientific">Catharanthus roseus</name>
    <name type="common">Madagascar periwinkle</name>
    <name type="synonym">Vinca rosea</name>
    <dbReference type="NCBI Taxonomy" id="4058"/>
    <lineage>
        <taxon>Eukaryota</taxon>
        <taxon>Viridiplantae</taxon>
        <taxon>Streptophyta</taxon>
        <taxon>Embryophyta</taxon>
        <taxon>Tracheophyta</taxon>
        <taxon>Spermatophyta</taxon>
        <taxon>Magnoliopsida</taxon>
        <taxon>eudicotyledons</taxon>
        <taxon>Gunneridae</taxon>
        <taxon>Pentapetalae</taxon>
        <taxon>asterids</taxon>
        <taxon>lamiids</taxon>
        <taxon>Gentianales</taxon>
        <taxon>Apocynaceae</taxon>
        <taxon>Rauvolfioideae</taxon>
        <taxon>Vinceae</taxon>
        <taxon>Catharanthinae</taxon>
        <taxon>Catharanthus</taxon>
    </lineage>
</organism>
<proteinExistence type="predicted"/>
<comment type="caution">
    <text evidence="1">The sequence shown here is derived from an EMBL/GenBank/DDBJ whole genome shotgun (WGS) entry which is preliminary data.</text>
</comment>
<keyword evidence="2" id="KW-1185">Reference proteome</keyword>
<sequence>MEDDQVGSERRPKRARAQVSLRQNLREISDDEEEEREESSDDFEESRHRAKRNKAADAHAHAPSHKPYQRLFDVVKGNGKQIPQMVKHWVEQYEKDKRPAMVELLTMLFEACGAKYQKIQEELIDKKEEKEEFLDETDVDDVVVALVNFARRGEVEDYQSSKKGFKNFKENLVYFWDNLVAESQNGPLFDQILFDKCMDYIIALSCTPPRIYRQIATLMGLQLVTSFINVAKMLGTQRETTQRQLNAEKKKKTDGPRVESLDKRLSMTHDKITVIEEMMRKLFTGLFVHRYRDIDPDIRMSCIESLGVWILSYPSLFLQDLYLKYLGWTLNDKSAGVRKASVSALQNLYEVNDNVPSLGLFTERFYKRMLELADDIDISVAVCAIGLVKQLLRHQLVPDDELGALYDLLIDDPPEIRRAIGALVYDHLIAQKFNSSQSSGDDVDLTEVHLKRMLQILAEFSTDQILITYVIDDVWEYMDAMKDWKRIISMLLNENSSTELRDVEATSLIRLFCSSVKKAVGERIVPAMDNRKQHLNKAQREMLENNRRHITIAMMKNYPHLLRKFMADKSKVPDLVEIIIHMNLELYSLKRQEQHFKSVFQLIKEAFFKHGEKDALRSCVKAVNFCATESRGELKDFSQNQLKELEDELMTKLRSAIKEIAAGGDEYSLLVNLKRLYELQLSRKIPMENLFNDFAQILQRFRSMDDEVIVFLLLNMYLHIAWCLHSIVDSETVSESSLSSLLLKRGILFEQLEYFIDNLSGVQQENKYGNQLASRVCTILAELWHLFRKVNYASTKLENLGFCPDEFILRKFWRVCEQQLNISDETEEDDVKREYVEETNRDAVMIGAAKLVATEALPVDILGPEIISHFMMHGPSVSEIVKHLLAVLRKKDINLSRIFLDSLKRAYQRHLLVISASDEESSSDKSFQDCKDLAARLSATFVGAARYKHRLEILNVVREGIEYAFSNSPKHLSFLGGAVLQFVSKLPTTDILDVLKDVEKRTENVNTDEDPSGWRPYYSFVETLHEKYRKNEGLQDEKEGASVRRRGRPQKRQNLQGKKLFDEQSSSEEDSISGSEHDADGEEDKQEEEEDDAPLIKSFKSPSKLRSLRVSREGDGGQTKTGDYARAGENLAASRTSGASS</sequence>
<name>A0ACC0C6F8_CATRO</name>